<dbReference type="AlphaFoldDB" id="A0A8S1GZV4"/>
<comment type="caution">
    <text evidence="1">The sequence shown here is derived from an EMBL/GenBank/DDBJ whole genome shotgun (WGS) entry which is preliminary data.</text>
</comment>
<keyword evidence="2" id="KW-1185">Reference proteome</keyword>
<organism evidence="1 2">
    <name type="scientific">Caenorhabditis auriculariae</name>
    <dbReference type="NCBI Taxonomy" id="2777116"/>
    <lineage>
        <taxon>Eukaryota</taxon>
        <taxon>Metazoa</taxon>
        <taxon>Ecdysozoa</taxon>
        <taxon>Nematoda</taxon>
        <taxon>Chromadorea</taxon>
        <taxon>Rhabditida</taxon>
        <taxon>Rhabditina</taxon>
        <taxon>Rhabditomorpha</taxon>
        <taxon>Rhabditoidea</taxon>
        <taxon>Rhabditidae</taxon>
        <taxon>Peloderinae</taxon>
        <taxon>Caenorhabditis</taxon>
    </lineage>
</organism>
<sequence>MLFDTPGGRVFCWRIHQSEWAWPCRRDHRDQLQGYTPATQPMFAGAYLPLAALSPTEETSSSSAPHSLVDSSSHLTPSAFVQITSVRHRQLDFCPLLSQQIVVDGPNRVHR</sequence>
<protein>
    <submittedName>
        <fullName evidence="1">Uncharacterized protein</fullName>
    </submittedName>
</protein>
<dbReference type="EMBL" id="CAJGYM010000008">
    <property type="protein sequence ID" value="CAD6188493.1"/>
    <property type="molecule type" value="Genomic_DNA"/>
</dbReference>
<evidence type="ECO:0000313" key="2">
    <source>
        <dbReference type="Proteomes" id="UP000835052"/>
    </source>
</evidence>
<gene>
    <name evidence="1" type="ORF">CAUJ_LOCUS4412</name>
</gene>
<reference evidence="1" key="1">
    <citation type="submission" date="2020-10" db="EMBL/GenBank/DDBJ databases">
        <authorList>
            <person name="Kikuchi T."/>
        </authorList>
    </citation>
    <scope>NUCLEOTIDE SEQUENCE</scope>
    <source>
        <strain evidence="1">NKZ352</strain>
    </source>
</reference>
<proteinExistence type="predicted"/>
<dbReference type="Proteomes" id="UP000835052">
    <property type="component" value="Unassembled WGS sequence"/>
</dbReference>
<accession>A0A8S1GZV4</accession>
<name>A0A8S1GZV4_9PELO</name>
<evidence type="ECO:0000313" key="1">
    <source>
        <dbReference type="EMBL" id="CAD6188493.1"/>
    </source>
</evidence>